<comment type="caution">
    <text evidence="2">The sequence shown here is derived from an EMBL/GenBank/DDBJ whole genome shotgun (WGS) entry which is preliminary data.</text>
</comment>
<dbReference type="AlphaFoldDB" id="A0A2T6ZJK5"/>
<feature type="region of interest" description="Disordered" evidence="1">
    <location>
        <begin position="1"/>
        <end position="22"/>
    </location>
</feature>
<evidence type="ECO:0000313" key="3">
    <source>
        <dbReference type="Proteomes" id="UP000244722"/>
    </source>
</evidence>
<feature type="compositionally biased region" description="Polar residues" evidence="1">
    <location>
        <begin position="68"/>
        <end position="83"/>
    </location>
</feature>
<evidence type="ECO:0000256" key="1">
    <source>
        <dbReference type="SAM" id="MobiDB-lite"/>
    </source>
</evidence>
<feature type="compositionally biased region" description="Basic and acidic residues" evidence="1">
    <location>
        <begin position="123"/>
        <end position="139"/>
    </location>
</feature>
<evidence type="ECO:0000313" key="2">
    <source>
        <dbReference type="EMBL" id="PUU75678.1"/>
    </source>
</evidence>
<proteinExistence type="predicted"/>
<name>A0A2T6ZJK5_TUBBO</name>
<sequence length="146" mass="16559">MLLERGEVNPNEPDDDSRAPLSYASWNGHEEVNLTENIPRLINALKILEILLGHIQVSSPVKERERIGSSNMFPGNEPLSPSTSVSPGMPRRRSPSPRLEEGSSWEPDRKRLSKRNADEEETEQWHAVEEAELRTKVPWEPDEGLT</sequence>
<accession>A0A2T6ZJK5</accession>
<dbReference type="STRING" id="42251.A0A2T6ZJK5"/>
<dbReference type="EMBL" id="NESQ01000219">
    <property type="protein sequence ID" value="PUU75678.1"/>
    <property type="molecule type" value="Genomic_DNA"/>
</dbReference>
<gene>
    <name evidence="2" type="ORF">B9Z19DRAFT_1130934</name>
</gene>
<dbReference type="Proteomes" id="UP000244722">
    <property type="component" value="Unassembled WGS sequence"/>
</dbReference>
<protein>
    <submittedName>
        <fullName evidence="2">Uncharacterized protein</fullName>
    </submittedName>
</protein>
<feature type="region of interest" description="Disordered" evidence="1">
    <location>
        <begin position="59"/>
        <end position="146"/>
    </location>
</feature>
<organism evidence="2 3">
    <name type="scientific">Tuber borchii</name>
    <name type="common">White truffle</name>
    <dbReference type="NCBI Taxonomy" id="42251"/>
    <lineage>
        <taxon>Eukaryota</taxon>
        <taxon>Fungi</taxon>
        <taxon>Dikarya</taxon>
        <taxon>Ascomycota</taxon>
        <taxon>Pezizomycotina</taxon>
        <taxon>Pezizomycetes</taxon>
        <taxon>Pezizales</taxon>
        <taxon>Tuberaceae</taxon>
        <taxon>Tuber</taxon>
    </lineage>
</organism>
<feature type="compositionally biased region" description="Basic and acidic residues" evidence="1">
    <location>
        <begin position="98"/>
        <end position="110"/>
    </location>
</feature>
<reference evidence="2 3" key="1">
    <citation type="submission" date="2017-04" db="EMBL/GenBank/DDBJ databases">
        <title>Draft genome sequence of Tuber borchii Vittad., a whitish edible truffle.</title>
        <authorList>
            <consortium name="DOE Joint Genome Institute"/>
            <person name="Murat C."/>
            <person name="Kuo A."/>
            <person name="Barry K.W."/>
            <person name="Clum A."/>
            <person name="Dockter R.B."/>
            <person name="Fauchery L."/>
            <person name="Iotti M."/>
            <person name="Kohler A."/>
            <person name="Labutti K."/>
            <person name="Lindquist E.A."/>
            <person name="Lipzen A."/>
            <person name="Ohm R.A."/>
            <person name="Wang M."/>
            <person name="Grigoriev I.V."/>
            <person name="Zambonelli A."/>
            <person name="Martin F.M."/>
        </authorList>
    </citation>
    <scope>NUCLEOTIDE SEQUENCE [LARGE SCALE GENOMIC DNA]</scope>
    <source>
        <strain evidence="2 3">Tbo3840</strain>
    </source>
</reference>
<keyword evidence="3" id="KW-1185">Reference proteome</keyword>